<dbReference type="EMBL" id="CP090958">
    <property type="protein sequence ID" value="WGW11964.1"/>
    <property type="molecule type" value="Genomic_DNA"/>
</dbReference>
<organism evidence="12 13">
    <name type="scientific">Saxibacter everestensis</name>
    <dbReference type="NCBI Taxonomy" id="2909229"/>
    <lineage>
        <taxon>Bacteria</taxon>
        <taxon>Bacillati</taxon>
        <taxon>Actinomycetota</taxon>
        <taxon>Actinomycetes</taxon>
        <taxon>Micrococcales</taxon>
        <taxon>Brevibacteriaceae</taxon>
        <taxon>Saxibacter</taxon>
    </lineage>
</organism>
<keyword evidence="5" id="KW-0678">Repressor</keyword>
<evidence type="ECO:0000313" key="13">
    <source>
        <dbReference type="Proteomes" id="UP001209083"/>
    </source>
</evidence>
<dbReference type="Pfam" id="PF01475">
    <property type="entry name" value="FUR"/>
    <property type="match status" value="1"/>
</dbReference>
<evidence type="ECO:0000256" key="7">
    <source>
        <dbReference type="ARBA" id="ARBA00022833"/>
    </source>
</evidence>
<evidence type="ECO:0000256" key="10">
    <source>
        <dbReference type="ARBA" id="ARBA00023163"/>
    </source>
</evidence>
<dbReference type="SUPFAM" id="SSF46785">
    <property type="entry name" value="Winged helix' DNA-binding domain"/>
    <property type="match status" value="1"/>
</dbReference>
<name>A0ABY8QUJ4_9MICO</name>
<evidence type="ECO:0000256" key="1">
    <source>
        <dbReference type="ARBA" id="ARBA00004496"/>
    </source>
</evidence>
<keyword evidence="7" id="KW-0862">Zinc</keyword>
<keyword evidence="10" id="KW-0804">Transcription</keyword>
<reference evidence="12 13" key="1">
    <citation type="submission" date="2023-05" db="EMBL/GenBank/DDBJ databases">
        <title>Lithophilousrod everest ZFBP1038 complete genpme.</title>
        <authorList>
            <person name="Tian M."/>
        </authorList>
    </citation>
    <scope>NUCLEOTIDE SEQUENCE [LARGE SCALE GENOMIC DNA]</scope>
    <source>
        <strain evidence="12 13">ZFBP1038</strain>
    </source>
</reference>
<protein>
    <submittedName>
        <fullName evidence="12">Transcriptional repressor</fullName>
    </submittedName>
</protein>
<evidence type="ECO:0000256" key="3">
    <source>
        <dbReference type="ARBA" id="ARBA00011738"/>
    </source>
</evidence>
<evidence type="ECO:0000256" key="8">
    <source>
        <dbReference type="ARBA" id="ARBA00023015"/>
    </source>
</evidence>
<comment type="subcellular location">
    <subcellularLocation>
        <location evidence="1">Cytoplasm</location>
    </subcellularLocation>
</comment>
<evidence type="ECO:0000256" key="2">
    <source>
        <dbReference type="ARBA" id="ARBA00007957"/>
    </source>
</evidence>
<evidence type="ECO:0000313" key="12">
    <source>
        <dbReference type="EMBL" id="WGW11964.1"/>
    </source>
</evidence>
<evidence type="ECO:0000256" key="6">
    <source>
        <dbReference type="ARBA" id="ARBA00022723"/>
    </source>
</evidence>
<proteinExistence type="inferred from homology"/>
<keyword evidence="6" id="KW-0479">Metal-binding</keyword>
<sequence>MEAGLHQDEGRHERDVMAKVEARQRHSPQREAVREVLGARSGFVSAQDLYGELRNAGSSIGLATVYRHVQAMLESGELDVLHTREGEALYRQCSTRHHHHLICRNCGKAVEITAPEIEAWAEKTAAEHGFTEIDHSVEIYGLCRNCS</sequence>
<accession>A0ABY8QUJ4</accession>
<keyword evidence="4" id="KW-0963">Cytoplasm</keyword>
<dbReference type="Proteomes" id="UP001209083">
    <property type="component" value="Chromosome"/>
</dbReference>
<evidence type="ECO:0000256" key="4">
    <source>
        <dbReference type="ARBA" id="ARBA00022490"/>
    </source>
</evidence>
<evidence type="ECO:0000256" key="11">
    <source>
        <dbReference type="SAM" id="MobiDB-lite"/>
    </source>
</evidence>
<dbReference type="RefSeq" id="WP_349638760.1">
    <property type="nucleotide sequence ID" value="NZ_CP090958.1"/>
</dbReference>
<comment type="subunit">
    <text evidence="3">Homodimer.</text>
</comment>
<keyword evidence="9" id="KW-0238">DNA-binding</keyword>
<feature type="region of interest" description="Disordered" evidence="11">
    <location>
        <begin position="1"/>
        <end position="30"/>
    </location>
</feature>
<dbReference type="InterPro" id="IPR036390">
    <property type="entry name" value="WH_DNA-bd_sf"/>
</dbReference>
<dbReference type="Gene3D" id="3.30.1490.190">
    <property type="match status" value="1"/>
</dbReference>
<dbReference type="InterPro" id="IPR043135">
    <property type="entry name" value="Fur_C"/>
</dbReference>
<dbReference type="InterPro" id="IPR002481">
    <property type="entry name" value="FUR"/>
</dbReference>
<gene>
    <name evidence="12" type="ORF">LWF01_18060</name>
</gene>
<dbReference type="PANTHER" id="PTHR33202">
    <property type="entry name" value="ZINC UPTAKE REGULATION PROTEIN"/>
    <property type="match status" value="1"/>
</dbReference>
<evidence type="ECO:0000256" key="9">
    <source>
        <dbReference type="ARBA" id="ARBA00023125"/>
    </source>
</evidence>
<keyword evidence="8" id="KW-0805">Transcription regulation</keyword>
<dbReference type="InterPro" id="IPR036388">
    <property type="entry name" value="WH-like_DNA-bd_sf"/>
</dbReference>
<comment type="similarity">
    <text evidence="2">Belongs to the Fur family.</text>
</comment>
<evidence type="ECO:0000256" key="5">
    <source>
        <dbReference type="ARBA" id="ARBA00022491"/>
    </source>
</evidence>
<dbReference type="PANTHER" id="PTHR33202:SF2">
    <property type="entry name" value="FERRIC UPTAKE REGULATION PROTEIN"/>
    <property type="match status" value="1"/>
</dbReference>
<keyword evidence="13" id="KW-1185">Reference proteome</keyword>
<dbReference type="CDD" id="cd07153">
    <property type="entry name" value="Fur_like"/>
    <property type="match status" value="1"/>
</dbReference>
<dbReference type="Gene3D" id="1.10.10.10">
    <property type="entry name" value="Winged helix-like DNA-binding domain superfamily/Winged helix DNA-binding domain"/>
    <property type="match status" value="1"/>
</dbReference>